<accession>A0ABX1ZUX8</accession>
<organism evidence="3 4">
    <name type="scientific">Paenibacillus planticolens</name>
    <dbReference type="NCBI Taxonomy" id="2654976"/>
    <lineage>
        <taxon>Bacteria</taxon>
        <taxon>Bacillati</taxon>
        <taxon>Bacillota</taxon>
        <taxon>Bacilli</taxon>
        <taxon>Bacillales</taxon>
        <taxon>Paenibacillaceae</taxon>
        <taxon>Paenibacillus</taxon>
    </lineage>
</organism>
<evidence type="ECO:0000313" key="4">
    <source>
        <dbReference type="Proteomes" id="UP000618579"/>
    </source>
</evidence>
<dbReference type="Pfam" id="PF01522">
    <property type="entry name" value="Polysacc_deac_1"/>
    <property type="match status" value="1"/>
</dbReference>
<keyword evidence="1" id="KW-0472">Membrane</keyword>
<dbReference type="InterPro" id="IPR054467">
    <property type="entry name" value="YkoP-like_dom"/>
</dbReference>
<dbReference type="Gene3D" id="3.20.20.370">
    <property type="entry name" value="Glycoside hydrolase/deacetylase"/>
    <property type="match status" value="1"/>
</dbReference>
<evidence type="ECO:0000256" key="1">
    <source>
        <dbReference type="SAM" id="Phobius"/>
    </source>
</evidence>
<dbReference type="Proteomes" id="UP000618579">
    <property type="component" value="Unassembled WGS sequence"/>
</dbReference>
<evidence type="ECO:0000259" key="2">
    <source>
        <dbReference type="PROSITE" id="PS51677"/>
    </source>
</evidence>
<proteinExistence type="predicted"/>
<dbReference type="PROSITE" id="PS51677">
    <property type="entry name" value="NODB"/>
    <property type="match status" value="1"/>
</dbReference>
<keyword evidence="4" id="KW-1185">Reference proteome</keyword>
<sequence length="452" mass="51864">MNHVLVFVIAGLFVYTIIPTFVIRVLGIGVYKKGTAGRGIALTFDDGPDPEYTPRLLELLKENNLKATFFVLGSKAEHYPELIKRMHNEGHLVGVHNYVHWANAFMTPKKVRLQLEHSVNVIEKIIGERPVYYRPPWGIINIFDFLLLKRFRMILWSIMVGDWRSNGGKRKIKERLQAKLRDGAVIVLHDSGQTFGADKDAPIYMLEALREFIAEALSKNYAFLRVDEKMRLEEKNKRAQFSLFKRTLIFLWFKWDRLFHWLFSVKPLDENKPLFFYRAATFRGMTVSLSDGEKLVSGDRVIELHFNNEALFHLATGARSPVHLAVQMIRSVKENLPKVTEKILSTPEYSDIKAIYGITMIHRGASQLGFTLMTLPNGLFSIITRMYLKILLYIMHADGKNRLKSNPDALIPLVLAISANEMKSKYPVSQLSVEMERTIVPAGYLVETHATQ</sequence>
<dbReference type="InterPro" id="IPR011330">
    <property type="entry name" value="Glyco_hydro/deAcase_b/a-brl"/>
</dbReference>
<keyword evidence="1" id="KW-1133">Transmembrane helix</keyword>
<feature type="domain" description="NodB homology" evidence="2">
    <location>
        <begin position="38"/>
        <end position="224"/>
    </location>
</feature>
<dbReference type="InterPro" id="IPR050248">
    <property type="entry name" value="Polysacc_deacetylase_ArnD"/>
</dbReference>
<dbReference type="PANTHER" id="PTHR10587">
    <property type="entry name" value="GLYCOSYL TRANSFERASE-RELATED"/>
    <property type="match status" value="1"/>
</dbReference>
<evidence type="ECO:0000313" key="3">
    <source>
        <dbReference type="EMBL" id="NOV03696.1"/>
    </source>
</evidence>
<name>A0ABX1ZUX8_9BACL</name>
<keyword evidence="1" id="KW-0812">Transmembrane</keyword>
<dbReference type="RefSeq" id="WP_171686505.1">
    <property type="nucleotide sequence ID" value="NZ_WHNZ01000064.1"/>
</dbReference>
<dbReference type="PANTHER" id="PTHR10587:SF137">
    <property type="entry name" value="4-DEOXY-4-FORMAMIDO-L-ARABINOSE-PHOSPHOUNDECAPRENOL DEFORMYLASE ARND-RELATED"/>
    <property type="match status" value="1"/>
</dbReference>
<protein>
    <submittedName>
        <fullName evidence="3">Polysaccharide deacetylase family protein</fullName>
    </submittedName>
</protein>
<dbReference type="InterPro" id="IPR002509">
    <property type="entry name" value="NODB_dom"/>
</dbReference>
<feature type="transmembrane region" description="Helical" evidence="1">
    <location>
        <begin position="6"/>
        <end position="31"/>
    </location>
</feature>
<comment type="caution">
    <text evidence="3">The sequence shown here is derived from an EMBL/GenBank/DDBJ whole genome shotgun (WGS) entry which is preliminary data.</text>
</comment>
<dbReference type="Pfam" id="PF22790">
    <property type="entry name" value="YkoP"/>
    <property type="match status" value="1"/>
</dbReference>
<dbReference type="CDD" id="cd10959">
    <property type="entry name" value="CE4_NodB_like_3"/>
    <property type="match status" value="1"/>
</dbReference>
<reference evidence="3 4" key="1">
    <citation type="submission" date="2019-10" db="EMBL/GenBank/DDBJ databases">
        <title>Description of Paenibacillus pedi sp. nov.</title>
        <authorList>
            <person name="Carlier A."/>
            <person name="Qi S."/>
        </authorList>
    </citation>
    <scope>NUCLEOTIDE SEQUENCE [LARGE SCALE GENOMIC DNA]</scope>
    <source>
        <strain evidence="3 4">LMG 31457</strain>
    </source>
</reference>
<dbReference type="SUPFAM" id="SSF88713">
    <property type="entry name" value="Glycoside hydrolase/deacetylase"/>
    <property type="match status" value="1"/>
</dbReference>
<gene>
    <name evidence="3" type="ORF">GC097_27180</name>
</gene>
<dbReference type="EMBL" id="WHNZ01000064">
    <property type="protein sequence ID" value="NOV03696.1"/>
    <property type="molecule type" value="Genomic_DNA"/>
</dbReference>